<proteinExistence type="predicted"/>
<dbReference type="EMBL" id="HBKN01045418">
    <property type="protein sequence ID" value="CAE2334921.1"/>
    <property type="molecule type" value="Transcribed_RNA"/>
</dbReference>
<sequence>MSASSQSTHSENGNSKKESPVPQLEKPKHRKMAKGLRSNFLDYLEKQISEKERLLELNLKKQRAAENDTDLQDSIQRQNQKFRDDLDMLQKLLSEQREALIHETVEAMEARKAAEQSMKAEAEPHVSDSQSIPVHHRNRMYRQLPACHVNSPTLTVARSRADPAPTVVSRVASAYCSRFTAGVANPILRPLDSWLGRLSSFFYGRPSARTEARYPERRGNGYPFFCCGNPADRDSESIPERVTVDNRDYYVHRALNIPKRDDEAHDYVLV</sequence>
<evidence type="ECO:0000313" key="2">
    <source>
        <dbReference type="EMBL" id="CAE2334921.1"/>
    </source>
</evidence>
<feature type="compositionally biased region" description="Polar residues" evidence="1">
    <location>
        <begin position="1"/>
        <end position="13"/>
    </location>
</feature>
<name>A0A7S4UXC0_GUITH</name>
<accession>A0A7S4UXC0</accession>
<dbReference type="AlphaFoldDB" id="A0A7S4UXC0"/>
<feature type="region of interest" description="Disordered" evidence="1">
    <location>
        <begin position="1"/>
        <end position="33"/>
    </location>
</feature>
<evidence type="ECO:0000256" key="1">
    <source>
        <dbReference type="SAM" id="MobiDB-lite"/>
    </source>
</evidence>
<gene>
    <name evidence="2" type="ORF">GTHE00462_LOCUS35534</name>
</gene>
<reference evidence="2" key="1">
    <citation type="submission" date="2021-01" db="EMBL/GenBank/DDBJ databases">
        <authorList>
            <person name="Corre E."/>
            <person name="Pelletier E."/>
            <person name="Niang G."/>
            <person name="Scheremetjew M."/>
            <person name="Finn R."/>
            <person name="Kale V."/>
            <person name="Holt S."/>
            <person name="Cochrane G."/>
            <person name="Meng A."/>
            <person name="Brown T."/>
            <person name="Cohen L."/>
        </authorList>
    </citation>
    <scope>NUCLEOTIDE SEQUENCE</scope>
    <source>
        <strain evidence="2">CCMP 2712</strain>
    </source>
</reference>
<protein>
    <submittedName>
        <fullName evidence="2">Uncharacterized protein</fullName>
    </submittedName>
</protein>
<organism evidence="2">
    <name type="scientific">Guillardia theta</name>
    <name type="common">Cryptophyte</name>
    <name type="synonym">Cryptomonas phi</name>
    <dbReference type="NCBI Taxonomy" id="55529"/>
    <lineage>
        <taxon>Eukaryota</taxon>
        <taxon>Cryptophyceae</taxon>
        <taxon>Pyrenomonadales</taxon>
        <taxon>Geminigeraceae</taxon>
        <taxon>Guillardia</taxon>
    </lineage>
</organism>